<dbReference type="AlphaFoldDB" id="A0A9X1XEU4"/>
<proteinExistence type="predicted"/>
<organism evidence="1 2">
    <name type="scientific">Fictibacillus marinisediminis</name>
    <dbReference type="NCBI Taxonomy" id="2878389"/>
    <lineage>
        <taxon>Bacteria</taxon>
        <taxon>Bacillati</taxon>
        <taxon>Bacillota</taxon>
        <taxon>Bacilli</taxon>
        <taxon>Bacillales</taxon>
        <taxon>Fictibacillaceae</taxon>
        <taxon>Fictibacillus</taxon>
    </lineage>
</organism>
<dbReference type="RefSeq" id="WP_248254872.1">
    <property type="nucleotide sequence ID" value="NZ_JAIWJX010000004.1"/>
</dbReference>
<accession>A0A9X1XEU4</accession>
<gene>
    <name evidence="1" type="ORF">LCY76_23315</name>
</gene>
<dbReference type="Proteomes" id="UP001139011">
    <property type="component" value="Unassembled WGS sequence"/>
</dbReference>
<dbReference type="EMBL" id="JAIWJX010000004">
    <property type="protein sequence ID" value="MCK6259504.1"/>
    <property type="molecule type" value="Genomic_DNA"/>
</dbReference>
<reference evidence="1" key="1">
    <citation type="submission" date="2021-09" db="EMBL/GenBank/DDBJ databases">
        <title>Genome analysis of Fictibacillus sp. KIGAM418 isolated from marine sediment.</title>
        <authorList>
            <person name="Seo M.-J."/>
            <person name="Cho E.-S."/>
            <person name="Hwang C.Y."/>
        </authorList>
    </citation>
    <scope>NUCLEOTIDE SEQUENCE</scope>
    <source>
        <strain evidence="1">KIGAM418</strain>
    </source>
</reference>
<sequence>MGLIATLSYTEASINWSTNKKEGHGFPDFMYFFELGDISKQNILNGQTTKRRQIKEPLLATGFRNPLSEEGCEEDYNGTFYDEGKHYTHTKWVSMYS</sequence>
<evidence type="ECO:0000313" key="2">
    <source>
        <dbReference type="Proteomes" id="UP001139011"/>
    </source>
</evidence>
<keyword evidence="2" id="KW-1185">Reference proteome</keyword>
<name>A0A9X1XEU4_9BACL</name>
<protein>
    <submittedName>
        <fullName evidence="1">Uncharacterized protein</fullName>
    </submittedName>
</protein>
<evidence type="ECO:0000313" key="1">
    <source>
        <dbReference type="EMBL" id="MCK6259504.1"/>
    </source>
</evidence>
<comment type="caution">
    <text evidence="1">The sequence shown here is derived from an EMBL/GenBank/DDBJ whole genome shotgun (WGS) entry which is preliminary data.</text>
</comment>